<dbReference type="Pfam" id="PF20521">
    <property type="entry name" value="DUF6736"/>
    <property type="match status" value="1"/>
</dbReference>
<organism evidence="3 4">
    <name type="scientific">Sclerotinia trifoliorum</name>
    <dbReference type="NCBI Taxonomy" id="28548"/>
    <lineage>
        <taxon>Eukaryota</taxon>
        <taxon>Fungi</taxon>
        <taxon>Dikarya</taxon>
        <taxon>Ascomycota</taxon>
        <taxon>Pezizomycotina</taxon>
        <taxon>Leotiomycetes</taxon>
        <taxon>Helotiales</taxon>
        <taxon>Sclerotiniaceae</taxon>
        <taxon>Sclerotinia</taxon>
    </lineage>
</organism>
<protein>
    <submittedName>
        <fullName evidence="3">6564a046-c2f9-4c39-a991-c0e8fbae4ae6</fullName>
    </submittedName>
</protein>
<accession>A0A8H2ZN35</accession>
<dbReference type="Proteomes" id="UP000624404">
    <property type="component" value="Unassembled WGS sequence"/>
</dbReference>
<feature type="chain" id="PRO_5034674085" evidence="1">
    <location>
        <begin position="20"/>
        <end position="195"/>
    </location>
</feature>
<keyword evidence="1" id="KW-0732">Signal</keyword>
<proteinExistence type="predicted"/>
<dbReference type="OrthoDB" id="5059029at2759"/>
<gene>
    <name evidence="3" type="ORF">SCLTRI_LOCUS2269</name>
</gene>
<reference evidence="3" key="1">
    <citation type="submission" date="2020-10" db="EMBL/GenBank/DDBJ databases">
        <authorList>
            <person name="Kusch S."/>
        </authorList>
    </citation>
    <scope>NUCLEOTIDE SEQUENCE</scope>
    <source>
        <strain evidence="3">SwB9</strain>
    </source>
</reference>
<sequence>MRFAVTTLLMMHCVTSGLSLAVDTTSTIEGKPMPDKWIKYYLEVPFNTAVTDASLSPRTDVTVCQAIQTASACLNIVNILVSWAKSTGALIKSLSDSGSCATSSGSLDGISFVYYTSGRNCDTTAQEDTIQGAIKQHLENVDQGSLCGTQCLNLSHGGTWEGYLLIGPAGSFNSGAYCGSSLGWSQCTSGGKNNL</sequence>
<dbReference type="InterPro" id="IPR046624">
    <property type="entry name" value="CSS2_C"/>
</dbReference>
<name>A0A8H2ZN35_9HELO</name>
<evidence type="ECO:0000259" key="2">
    <source>
        <dbReference type="Pfam" id="PF20521"/>
    </source>
</evidence>
<feature type="domain" description="Secreted protein CSS2 C-terminal" evidence="2">
    <location>
        <begin position="52"/>
        <end position="177"/>
    </location>
</feature>
<keyword evidence="4" id="KW-1185">Reference proteome</keyword>
<evidence type="ECO:0000256" key="1">
    <source>
        <dbReference type="SAM" id="SignalP"/>
    </source>
</evidence>
<comment type="caution">
    <text evidence="3">The sequence shown here is derived from an EMBL/GenBank/DDBJ whole genome shotgun (WGS) entry which is preliminary data.</text>
</comment>
<evidence type="ECO:0000313" key="4">
    <source>
        <dbReference type="Proteomes" id="UP000624404"/>
    </source>
</evidence>
<evidence type="ECO:0000313" key="3">
    <source>
        <dbReference type="EMBL" id="CAD6442481.1"/>
    </source>
</evidence>
<dbReference type="EMBL" id="CAJHIA010000008">
    <property type="protein sequence ID" value="CAD6442481.1"/>
    <property type="molecule type" value="Genomic_DNA"/>
</dbReference>
<feature type="signal peptide" evidence="1">
    <location>
        <begin position="1"/>
        <end position="19"/>
    </location>
</feature>
<dbReference type="AlphaFoldDB" id="A0A8H2ZN35"/>